<comment type="caution">
    <text evidence="2">The sequence shown here is derived from an EMBL/GenBank/DDBJ whole genome shotgun (WGS) entry which is preliminary data.</text>
</comment>
<organism evidence="2 3">
    <name type="scientific">Steinernema carpocapsae</name>
    <name type="common">Entomopathogenic nematode</name>
    <dbReference type="NCBI Taxonomy" id="34508"/>
    <lineage>
        <taxon>Eukaryota</taxon>
        <taxon>Metazoa</taxon>
        <taxon>Ecdysozoa</taxon>
        <taxon>Nematoda</taxon>
        <taxon>Chromadorea</taxon>
        <taxon>Rhabditida</taxon>
        <taxon>Tylenchina</taxon>
        <taxon>Panagrolaimomorpha</taxon>
        <taxon>Strongyloidoidea</taxon>
        <taxon>Steinernematidae</taxon>
        <taxon>Steinernema</taxon>
    </lineage>
</organism>
<dbReference type="AlphaFoldDB" id="A0A4U5P9B5"/>
<gene>
    <name evidence="2" type="ORF">L596_007399</name>
</gene>
<evidence type="ECO:0000313" key="3">
    <source>
        <dbReference type="Proteomes" id="UP000298663"/>
    </source>
</evidence>
<reference evidence="2 3" key="2">
    <citation type="journal article" date="2019" name="G3 (Bethesda)">
        <title>Hybrid Assembly of the Genome of the Entomopathogenic Nematode Steinernema carpocapsae Identifies the X-Chromosome.</title>
        <authorList>
            <person name="Serra L."/>
            <person name="Macchietto M."/>
            <person name="Macias-Munoz A."/>
            <person name="McGill C.J."/>
            <person name="Rodriguez I.M."/>
            <person name="Rodriguez B."/>
            <person name="Murad R."/>
            <person name="Mortazavi A."/>
        </authorList>
    </citation>
    <scope>NUCLEOTIDE SEQUENCE [LARGE SCALE GENOMIC DNA]</scope>
    <source>
        <strain evidence="2 3">ALL</strain>
    </source>
</reference>
<dbReference type="EMBL" id="AZBU02000002">
    <property type="protein sequence ID" value="TKR92826.1"/>
    <property type="molecule type" value="Genomic_DNA"/>
</dbReference>
<protein>
    <submittedName>
        <fullName evidence="2">Uncharacterized protein</fullName>
    </submittedName>
</protein>
<evidence type="ECO:0000313" key="2">
    <source>
        <dbReference type="EMBL" id="TKR92826.1"/>
    </source>
</evidence>
<feature type="compositionally biased region" description="Polar residues" evidence="1">
    <location>
        <begin position="1"/>
        <end position="20"/>
    </location>
</feature>
<accession>A0A4U5P9B5</accession>
<sequence length="111" mass="13049">MGSDGPWSSCSLHSTPQQQEIPGRKLGIRCRSYDRRLVLVAPRPRDRNFRGANGKIRVRSRCRRVRLWCRFRGSVRSTDPKLRENGLFRCRLSDKQRHGRYADHDTQGRRS</sequence>
<keyword evidence="3" id="KW-1185">Reference proteome</keyword>
<feature type="region of interest" description="Disordered" evidence="1">
    <location>
        <begin position="1"/>
        <end position="25"/>
    </location>
</feature>
<name>A0A4U5P9B5_STECR</name>
<evidence type="ECO:0000256" key="1">
    <source>
        <dbReference type="SAM" id="MobiDB-lite"/>
    </source>
</evidence>
<dbReference type="Proteomes" id="UP000298663">
    <property type="component" value="Unassembled WGS sequence"/>
</dbReference>
<proteinExistence type="predicted"/>
<reference evidence="2 3" key="1">
    <citation type="journal article" date="2015" name="Genome Biol.">
        <title>Comparative genomics of Steinernema reveals deeply conserved gene regulatory networks.</title>
        <authorList>
            <person name="Dillman A.R."/>
            <person name="Macchietto M."/>
            <person name="Porter C.F."/>
            <person name="Rogers A."/>
            <person name="Williams B."/>
            <person name="Antoshechkin I."/>
            <person name="Lee M.M."/>
            <person name="Goodwin Z."/>
            <person name="Lu X."/>
            <person name="Lewis E.E."/>
            <person name="Goodrich-Blair H."/>
            <person name="Stock S.P."/>
            <person name="Adams B.J."/>
            <person name="Sternberg P.W."/>
            <person name="Mortazavi A."/>
        </authorList>
    </citation>
    <scope>NUCLEOTIDE SEQUENCE [LARGE SCALE GENOMIC DNA]</scope>
    <source>
        <strain evidence="2 3">ALL</strain>
    </source>
</reference>